<dbReference type="SUPFAM" id="SSF46955">
    <property type="entry name" value="Putative DNA-binding domain"/>
    <property type="match status" value="1"/>
</dbReference>
<dbReference type="Gene3D" id="1.10.1660.10">
    <property type="match status" value="1"/>
</dbReference>
<dbReference type="GO" id="GO:0003700">
    <property type="term" value="F:DNA-binding transcription factor activity"/>
    <property type="evidence" value="ECO:0007669"/>
    <property type="project" value="InterPro"/>
</dbReference>
<evidence type="ECO:0000313" key="3">
    <source>
        <dbReference type="EMBL" id="MBM9465944.1"/>
    </source>
</evidence>
<dbReference type="PANTHER" id="PTHR30204:SF97">
    <property type="entry name" value="MERR FAMILY REGULATORY PROTEIN"/>
    <property type="match status" value="1"/>
</dbReference>
<protein>
    <submittedName>
        <fullName evidence="3">MerR family transcriptional regulator</fullName>
    </submittedName>
</protein>
<evidence type="ECO:0000313" key="4">
    <source>
        <dbReference type="Proteomes" id="UP000663792"/>
    </source>
</evidence>
<dbReference type="GO" id="GO:0003677">
    <property type="term" value="F:DNA binding"/>
    <property type="evidence" value="ECO:0007669"/>
    <property type="project" value="UniProtKB-KW"/>
</dbReference>
<reference evidence="3" key="1">
    <citation type="submission" date="2021-01" db="EMBL/GenBank/DDBJ databases">
        <title>YIM 132084 draft genome.</title>
        <authorList>
            <person name="An D."/>
        </authorList>
    </citation>
    <scope>NUCLEOTIDE SEQUENCE</scope>
    <source>
        <strain evidence="3">YIM 132084</strain>
    </source>
</reference>
<dbReference type="SMART" id="SM00422">
    <property type="entry name" value="HTH_MERR"/>
    <property type="match status" value="1"/>
</dbReference>
<dbReference type="InterPro" id="IPR000551">
    <property type="entry name" value="MerR-type_HTH_dom"/>
</dbReference>
<comment type="caution">
    <text evidence="3">The sequence shown here is derived from an EMBL/GenBank/DDBJ whole genome shotgun (WGS) entry which is preliminary data.</text>
</comment>
<feature type="domain" description="HTH merR-type" evidence="2">
    <location>
        <begin position="1"/>
        <end position="69"/>
    </location>
</feature>
<dbReference type="PRINTS" id="PR00040">
    <property type="entry name" value="HTHMERR"/>
</dbReference>
<keyword evidence="4" id="KW-1185">Reference proteome</keyword>
<dbReference type="CDD" id="cd01282">
    <property type="entry name" value="HTH_MerR-like_sg3"/>
    <property type="match status" value="1"/>
</dbReference>
<keyword evidence="1" id="KW-0238">DNA-binding</keyword>
<organism evidence="3 4">
    <name type="scientific">Nakamurella leprariae</name>
    <dbReference type="NCBI Taxonomy" id="2803911"/>
    <lineage>
        <taxon>Bacteria</taxon>
        <taxon>Bacillati</taxon>
        <taxon>Actinomycetota</taxon>
        <taxon>Actinomycetes</taxon>
        <taxon>Nakamurellales</taxon>
        <taxon>Nakamurellaceae</taxon>
        <taxon>Nakamurella</taxon>
    </lineage>
</organism>
<accession>A0A938YD15</accession>
<dbReference type="InterPro" id="IPR047057">
    <property type="entry name" value="MerR_fam"/>
</dbReference>
<dbReference type="Proteomes" id="UP000663792">
    <property type="component" value="Unassembled WGS sequence"/>
</dbReference>
<evidence type="ECO:0000256" key="1">
    <source>
        <dbReference type="ARBA" id="ARBA00023125"/>
    </source>
</evidence>
<dbReference type="EMBL" id="JAERWK010000003">
    <property type="protein sequence ID" value="MBM9465944.1"/>
    <property type="molecule type" value="Genomic_DNA"/>
</dbReference>
<dbReference type="AlphaFoldDB" id="A0A938YD15"/>
<gene>
    <name evidence="3" type="ORF">JL106_01455</name>
</gene>
<sequence>MRIGELARLTGSSVRSLRYYEEQGLLDSQRADSGAHRVFHADAVDRVRLLRQLYSAGLSSKVIASILPCVDTPSPELTEESIAIMQAEYARLGEQMAAIADTRDQLHHLIDHATRHLAADVDPAGRCADTDRARTHSDSGLAVTP</sequence>
<evidence type="ECO:0000259" key="2">
    <source>
        <dbReference type="PROSITE" id="PS50937"/>
    </source>
</evidence>
<proteinExistence type="predicted"/>
<dbReference type="RefSeq" id="WP_205258903.1">
    <property type="nucleotide sequence ID" value="NZ_JAERWK010000003.1"/>
</dbReference>
<dbReference type="Pfam" id="PF13411">
    <property type="entry name" value="MerR_1"/>
    <property type="match status" value="1"/>
</dbReference>
<name>A0A938YD15_9ACTN</name>
<dbReference type="InterPro" id="IPR009061">
    <property type="entry name" value="DNA-bd_dom_put_sf"/>
</dbReference>
<dbReference type="PANTHER" id="PTHR30204">
    <property type="entry name" value="REDOX-CYCLING DRUG-SENSING TRANSCRIPTIONAL ACTIVATOR SOXR"/>
    <property type="match status" value="1"/>
</dbReference>
<dbReference type="PROSITE" id="PS50937">
    <property type="entry name" value="HTH_MERR_2"/>
    <property type="match status" value="1"/>
</dbReference>